<keyword evidence="2" id="KW-1185">Reference proteome</keyword>
<comment type="caution">
    <text evidence="1">The sequence shown here is derived from an EMBL/GenBank/DDBJ whole genome shotgun (WGS) entry which is preliminary data.</text>
</comment>
<protein>
    <submittedName>
        <fullName evidence="1">Uncharacterized protein</fullName>
    </submittedName>
</protein>
<evidence type="ECO:0000313" key="2">
    <source>
        <dbReference type="Proteomes" id="UP001240678"/>
    </source>
</evidence>
<reference evidence="1 2" key="1">
    <citation type="submission" date="2016-10" db="EMBL/GenBank/DDBJ databases">
        <title>The genome sequence of Colletotrichum fioriniae PJ7.</title>
        <authorList>
            <person name="Baroncelli R."/>
        </authorList>
    </citation>
    <scope>NUCLEOTIDE SEQUENCE [LARGE SCALE GENOMIC DNA]</scope>
    <source>
        <strain evidence="1 2">IMI 309622</strain>
    </source>
</reference>
<organism evidence="1 2">
    <name type="scientific">Colletotrichum costaricense</name>
    <dbReference type="NCBI Taxonomy" id="1209916"/>
    <lineage>
        <taxon>Eukaryota</taxon>
        <taxon>Fungi</taxon>
        <taxon>Dikarya</taxon>
        <taxon>Ascomycota</taxon>
        <taxon>Pezizomycotina</taxon>
        <taxon>Sordariomycetes</taxon>
        <taxon>Hypocreomycetidae</taxon>
        <taxon>Glomerellales</taxon>
        <taxon>Glomerellaceae</taxon>
        <taxon>Colletotrichum</taxon>
        <taxon>Colletotrichum acutatum species complex</taxon>
    </lineage>
</organism>
<evidence type="ECO:0000313" key="1">
    <source>
        <dbReference type="EMBL" id="KAK1509363.1"/>
    </source>
</evidence>
<proteinExistence type="predicted"/>
<dbReference type="Proteomes" id="UP001240678">
    <property type="component" value="Unassembled WGS sequence"/>
</dbReference>
<dbReference type="EMBL" id="MOOE01000024">
    <property type="protein sequence ID" value="KAK1509363.1"/>
    <property type="molecule type" value="Genomic_DNA"/>
</dbReference>
<sequence>DGYRAEDQTLIKRPDYRTKVPTIQVTSTVSRSSYGVTYRAEFDREKHLQEDKEYDVYLGVWRAKNQMHWYLRKIVSQKEPVRFTYYEIYKEDVGGHFSVGICECDAAEVPDRRTFQVNDFCYIDCKLDAPFSSLPDIMTIDGTMAKKMTYVVEMIPSGASVEFTVYIDGRKQGSHNACVRFE</sequence>
<dbReference type="AlphaFoldDB" id="A0AAI9YHC1"/>
<dbReference type="GeneID" id="85347143"/>
<accession>A0AAI9YHC1</accession>
<dbReference type="RefSeq" id="XP_060305740.1">
    <property type="nucleotide sequence ID" value="XM_060463596.1"/>
</dbReference>
<name>A0AAI9YHC1_9PEZI</name>
<gene>
    <name evidence="1" type="ORF">CCOS01_15457</name>
</gene>
<feature type="non-terminal residue" evidence="1">
    <location>
        <position position="1"/>
    </location>
</feature>